<dbReference type="EMBL" id="PYGF01000006">
    <property type="protein sequence ID" value="PSL03883.1"/>
    <property type="molecule type" value="Genomic_DNA"/>
</dbReference>
<comment type="caution">
    <text evidence="2">The sequence shown here is derived from an EMBL/GenBank/DDBJ whole genome shotgun (WGS) entry which is preliminary data.</text>
</comment>
<sequence>MFKLDNGIQIPGEIDSKDSFVNFVLNQCQERKTVLMEKMKLKNPGSFISKEELFEYVQALKDFQDFDLVTTKFLISLFKCPEDYKIQLIEANKIKPRSISSGDKVEAFKKMIYESDFIPPVFVTNSFDLVDGHHRLLAAIELGYDLIPSFVLSGACNSNFGNQVVL</sequence>
<reference evidence="2 3" key="1">
    <citation type="submission" date="2018-03" db="EMBL/GenBank/DDBJ databases">
        <title>Genomic Encyclopedia of Archaeal and Bacterial Type Strains, Phase II (KMG-II): from individual species to whole genera.</title>
        <authorList>
            <person name="Goeker M."/>
        </authorList>
    </citation>
    <scope>NUCLEOTIDE SEQUENCE [LARGE SCALE GENOMIC DNA]</scope>
    <source>
        <strain evidence="2 3">DSM 28057</strain>
    </source>
</reference>
<dbReference type="SMART" id="SM00470">
    <property type="entry name" value="ParB"/>
    <property type="match status" value="1"/>
</dbReference>
<gene>
    <name evidence="2" type="ORF">CLV48_106123</name>
</gene>
<dbReference type="Gene3D" id="3.90.1530.10">
    <property type="entry name" value="Conserved hypothetical protein from pyrococcus furiosus pfu- 392566-001, ParB domain"/>
    <property type="match status" value="1"/>
</dbReference>
<protein>
    <submittedName>
        <fullName evidence="2">ParB-like nuclease family protein</fullName>
    </submittedName>
</protein>
<accession>A0A2P8E343</accession>
<evidence type="ECO:0000259" key="1">
    <source>
        <dbReference type="SMART" id="SM00470"/>
    </source>
</evidence>
<keyword evidence="3" id="KW-1185">Reference proteome</keyword>
<name>A0A2P8E343_9BACT</name>
<dbReference type="RefSeq" id="WP_106567559.1">
    <property type="nucleotide sequence ID" value="NZ_PYGF01000006.1"/>
</dbReference>
<feature type="domain" description="ParB-like N-terminal" evidence="1">
    <location>
        <begin position="82"/>
        <end position="166"/>
    </location>
</feature>
<dbReference type="SUPFAM" id="SSF110849">
    <property type="entry name" value="ParB/Sulfiredoxin"/>
    <property type="match status" value="1"/>
</dbReference>
<proteinExistence type="predicted"/>
<dbReference type="Proteomes" id="UP000240708">
    <property type="component" value="Unassembled WGS sequence"/>
</dbReference>
<evidence type="ECO:0000313" key="2">
    <source>
        <dbReference type="EMBL" id="PSL03883.1"/>
    </source>
</evidence>
<dbReference type="OrthoDB" id="8565623at2"/>
<dbReference type="AlphaFoldDB" id="A0A2P8E343"/>
<dbReference type="InterPro" id="IPR003115">
    <property type="entry name" value="ParB_N"/>
</dbReference>
<dbReference type="Pfam" id="PF02195">
    <property type="entry name" value="ParB_N"/>
    <property type="match status" value="1"/>
</dbReference>
<dbReference type="InterPro" id="IPR036086">
    <property type="entry name" value="ParB/Sulfiredoxin_sf"/>
</dbReference>
<evidence type="ECO:0000313" key="3">
    <source>
        <dbReference type="Proteomes" id="UP000240708"/>
    </source>
</evidence>
<organism evidence="2 3">
    <name type="scientific">Cecembia rubra</name>
    <dbReference type="NCBI Taxonomy" id="1485585"/>
    <lineage>
        <taxon>Bacteria</taxon>
        <taxon>Pseudomonadati</taxon>
        <taxon>Bacteroidota</taxon>
        <taxon>Cytophagia</taxon>
        <taxon>Cytophagales</taxon>
        <taxon>Cyclobacteriaceae</taxon>
        <taxon>Cecembia</taxon>
    </lineage>
</organism>